<evidence type="ECO:0000256" key="3">
    <source>
        <dbReference type="ARBA" id="ARBA00022691"/>
    </source>
</evidence>
<dbReference type="PATRIC" id="fig|1263870.3.peg.3706"/>
<dbReference type="GO" id="GO:0032259">
    <property type="term" value="P:methylation"/>
    <property type="evidence" value="ECO:0007669"/>
    <property type="project" value="UniProtKB-KW"/>
</dbReference>
<dbReference type="RefSeq" id="WP_008680694.1">
    <property type="nucleotide sequence ID" value="NZ_ANOH01000228.1"/>
</dbReference>
<evidence type="ECO:0000256" key="2">
    <source>
        <dbReference type="ARBA" id="ARBA00022679"/>
    </source>
</evidence>
<dbReference type="EMBL" id="ANOH01000228">
    <property type="protein sequence ID" value="EMI55159.1"/>
    <property type="molecule type" value="Genomic_DNA"/>
</dbReference>
<dbReference type="Proteomes" id="UP000011885">
    <property type="component" value="Unassembled WGS sequence"/>
</dbReference>
<evidence type="ECO:0000313" key="5">
    <source>
        <dbReference type="EMBL" id="EMI55159.1"/>
    </source>
</evidence>
<dbReference type="InterPro" id="IPR046977">
    <property type="entry name" value="RsmC/RlmG"/>
</dbReference>
<dbReference type="InterPro" id="IPR007848">
    <property type="entry name" value="Small_mtfrase_dom"/>
</dbReference>
<evidence type="ECO:0000256" key="1">
    <source>
        <dbReference type="ARBA" id="ARBA00022603"/>
    </source>
</evidence>
<gene>
    <name evidence="5" type="ORF">RSSM_03483</name>
</gene>
<dbReference type="GO" id="GO:0008757">
    <property type="term" value="F:S-adenosylmethionine-dependent methyltransferase activity"/>
    <property type="evidence" value="ECO:0007669"/>
    <property type="project" value="InterPro"/>
</dbReference>
<sequence length="226" mass="25900">MPPIVQRSLFALYYPYCGMVARILPNITLDGLKLRVLPGVYKPLDSEHHLIDFIEADKRVLDVGCGSGVITVFAALKSKHVTAIDISPRAIENTRQNCQTHNIENVTIKQSNMYAEVEDERFDYIMSYPPLYEGAFESQDQQWCTSNNFVQDLFKGASEHLEPGGKLIVLLPKNFRVSPMELSQQYKLEFESAVAHHNRSFATRLHGLPYLHFNMNNHVFTFRRLP</sequence>
<feature type="domain" description="Methyltransferase small" evidence="4">
    <location>
        <begin position="52"/>
        <end position="182"/>
    </location>
</feature>
<keyword evidence="3" id="KW-0949">S-adenosyl-L-methionine</keyword>
<dbReference type="Pfam" id="PF05175">
    <property type="entry name" value="MTS"/>
    <property type="match status" value="1"/>
</dbReference>
<organism evidence="5 6">
    <name type="scientific">Rhodopirellula sallentina SM41</name>
    <dbReference type="NCBI Taxonomy" id="1263870"/>
    <lineage>
        <taxon>Bacteria</taxon>
        <taxon>Pseudomonadati</taxon>
        <taxon>Planctomycetota</taxon>
        <taxon>Planctomycetia</taxon>
        <taxon>Pirellulales</taxon>
        <taxon>Pirellulaceae</taxon>
        <taxon>Rhodopirellula</taxon>
    </lineage>
</organism>
<evidence type="ECO:0000313" key="6">
    <source>
        <dbReference type="Proteomes" id="UP000011885"/>
    </source>
</evidence>
<proteinExistence type="predicted"/>
<dbReference type="Gene3D" id="3.40.50.150">
    <property type="entry name" value="Vaccinia Virus protein VP39"/>
    <property type="match status" value="1"/>
</dbReference>
<dbReference type="PANTHER" id="PTHR47816:SF4">
    <property type="entry name" value="RIBOSOMAL RNA SMALL SUBUNIT METHYLTRANSFERASE C"/>
    <property type="match status" value="1"/>
</dbReference>
<comment type="caution">
    <text evidence="5">The sequence shown here is derived from an EMBL/GenBank/DDBJ whole genome shotgun (WGS) entry which is preliminary data.</text>
</comment>
<dbReference type="InterPro" id="IPR029063">
    <property type="entry name" value="SAM-dependent_MTases_sf"/>
</dbReference>
<evidence type="ECO:0000259" key="4">
    <source>
        <dbReference type="Pfam" id="PF05175"/>
    </source>
</evidence>
<accession>M5U1K3</accession>
<dbReference type="AlphaFoldDB" id="M5U1K3"/>
<dbReference type="PANTHER" id="PTHR47816">
    <property type="entry name" value="RIBOSOMAL RNA SMALL SUBUNIT METHYLTRANSFERASE C"/>
    <property type="match status" value="1"/>
</dbReference>
<keyword evidence="6" id="KW-1185">Reference proteome</keyword>
<keyword evidence="2 5" id="KW-0808">Transferase</keyword>
<dbReference type="CDD" id="cd02440">
    <property type="entry name" value="AdoMet_MTases"/>
    <property type="match status" value="1"/>
</dbReference>
<name>M5U1K3_9BACT</name>
<dbReference type="SUPFAM" id="SSF53335">
    <property type="entry name" value="S-adenosyl-L-methionine-dependent methyltransferases"/>
    <property type="match status" value="1"/>
</dbReference>
<reference evidence="5 6" key="1">
    <citation type="journal article" date="2013" name="Mar. Genomics">
        <title>Expression of sulfatases in Rhodopirellula baltica and the diversity of sulfatases in the genus Rhodopirellula.</title>
        <authorList>
            <person name="Wegner C.E."/>
            <person name="Richter-Heitmann T."/>
            <person name="Klindworth A."/>
            <person name="Klockow C."/>
            <person name="Richter M."/>
            <person name="Achstetter T."/>
            <person name="Glockner F.O."/>
            <person name="Harder J."/>
        </authorList>
    </citation>
    <scope>NUCLEOTIDE SEQUENCE [LARGE SCALE GENOMIC DNA]</scope>
    <source>
        <strain evidence="5 6">SM41</strain>
    </source>
</reference>
<keyword evidence="1 5" id="KW-0489">Methyltransferase</keyword>
<protein>
    <submittedName>
        <fullName evidence="5">Methyltransferase small domain protein</fullName>
    </submittedName>
</protein>